<keyword evidence="1" id="KW-0812">Transmembrane</keyword>
<evidence type="ECO:0000256" key="1">
    <source>
        <dbReference type="SAM" id="Phobius"/>
    </source>
</evidence>
<keyword evidence="1" id="KW-0472">Membrane</keyword>
<evidence type="ECO:0000313" key="2">
    <source>
        <dbReference type="EMBL" id="RPA83724.1"/>
    </source>
</evidence>
<dbReference type="Proteomes" id="UP000275078">
    <property type="component" value="Unassembled WGS sequence"/>
</dbReference>
<feature type="transmembrane region" description="Helical" evidence="1">
    <location>
        <begin position="72"/>
        <end position="90"/>
    </location>
</feature>
<gene>
    <name evidence="2" type="ORF">BJ508DRAFT_57333</name>
</gene>
<dbReference type="EMBL" id="ML119663">
    <property type="protein sequence ID" value="RPA83724.1"/>
    <property type="molecule type" value="Genomic_DNA"/>
</dbReference>
<feature type="transmembrane region" description="Helical" evidence="1">
    <location>
        <begin position="97"/>
        <end position="113"/>
    </location>
</feature>
<evidence type="ECO:0000313" key="3">
    <source>
        <dbReference type="Proteomes" id="UP000275078"/>
    </source>
</evidence>
<accession>A0A3N4IQ29</accession>
<keyword evidence="3" id="KW-1185">Reference proteome</keyword>
<dbReference type="AlphaFoldDB" id="A0A3N4IQ29"/>
<proteinExistence type="predicted"/>
<protein>
    <submittedName>
        <fullName evidence="2">Uncharacterized protein</fullName>
    </submittedName>
</protein>
<feature type="transmembrane region" description="Helical" evidence="1">
    <location>
        <begin position="12"/>
        <end position="36"/>
    </location>
</feature>
<keyword evidence="1" id="KW-1133">Transmembrane helix</keyword>
<feature type="transmembrane region" description="Helical" evidence="1">
    <location>
        <begin position="48"/>
        <end position="66"/>
    </location>
</feature>
<organism evidence="2 3">
    <name type="scientific">Ascobolus immersus RN42</name>
    <dbReference type="NCBI Taxonomy" id="1160509"/>
    <lineage>
        <taxon>Eukaryota</taxon>
        <taxon>Fungi</taxon>
        <taxon>Dikarya</taxon>
        <taxon>Ascomycota</taxon>
        <taxon>Pezizomycotina</taxon>
        <taxon>Pezizomycetes</taxon>
        <taxon>Pezizales</taxon>
        <taxon>Ascobolaceae</taxon>
        <taxon>Ascobolus</taxon>
    </lineage>
</organism>
<sequence length="114" mass="13300">MWLGVPPPLVLFSFSFPSFGIISNTFFLPPFFSLSIVDSFSFCLSSSFFFFCFWSCGLPFLLHFTFDDLLSFIQISFLRALSLLVLGYCYWCWCSRWLTCLVLFFLLFPLALIQ</sequence>
<reference evidence="2 3" key="1">
    <citation type="journal article" date="2018" name="Nat. Ecol. Evol.">
        <title>Pezizomycetes genomes reveal the molecular basis of ectomycorrhizal truffle lifestyle.</title>
        <authorList>
            <person name="Murat C."/>
            <person name="Payen T."/>
            <person name="Noel B."/>
            <person name="Kuo A."/>
            <person name="Morin E."/>
            <person name="Chen J."/>
            <person name="Kohler A."/>
            <person name="Krizsan K."/>
            <person name="Balestrini R."/>
            <person name="Da Silva C."/>
            <person name="Montanini B."/>
            <person name="Hainaut M."/>
            <person name="Levati E."/>
            <person name="Barry K.W."/>
            <person name="Belfiori B."/>
            <person name="Cichocki N."/>
            <person name="Clum A."/>
            <person name="Dockter R.B."/>
            <person name="Fauchery L."/>
            <person name="Guy J."/>
            <person name="Iotti M."/>
            <person name="Le Tacon F."/>
            <person name="Lindquist E.A."/>
            <person name="Lipzen A."/>
            <person name="Malagnac F."/>
            <person name="Mello A."/>
            <person name="Molinier V."/>
            <person name="Miyauchi S."/>
            <person name="Poulain J."/>
            <person name="Riccioni C."/>
            <person name="Rubini A."/>
            <person name="Sitrit Y."/>
            <person name="Splivallo R."/>
            <person name="Traeger S."/>
            <person name="Wang M."/>
            <person name="Zifcakova L."/>
            <person name="Wipf D."/>
            <person name="Zambonelli A."/>
            <person name="Paolocci F."/>
            <person name="Nowrousian M."/>
            <person name="Ottonello S."/>
            <person name="Baldrian P."/>
            <person name="Spatafora J.W."/>
            <person name="Henrissat B."/>
            <person name="Nagy L.G."/>
            <person name="Aury J.M."/>
            <person name="Wincker P."/>
            <person name="Grigoriev I.V."/>
            <person name="Bonfante P."/>
            <person name="Martin F.M."/>
        </authorList>
    </citation>
    <scope>NUCLEOTIDE SEQUENCE [LARGE SCALE GENOMIC DNA]</scope>
    <source>
        <strain evidence="2 3">RN42</strain>
    </source>
</reference>
<name>A0A3N4IQ29_ASCIM</name>